<accession>A0A060V0B1</accession>
<sequence length="127" mass="14608">MRQPFHEDWHREHVMTLKRGIHVFWEKEFMPAVLELIQVIGHVLEVGKYLLFAFWVVLPYSLLITGQKNVKPLGMLQPHWFIYFGVAGLISQAIVVAVLFIRHVYHLGNAPTGGNRHTRGSQKGGVR</sequence>
<organism evidence="2">
    <name type="scientific">Acidithiobacillus ferrivorans</name>
    <dbReference type="NCBI Taxonomy" id="160808"/>
    <lineage>
        <taxon>Bacteria</taxon>
        <taxon>Pseudomonadati</taxon>
        <taxon>Pseudomonadota</taxon>
        <taxon>Acidithiobacillia</taxon>
        <taxon>Acidithiobacillales</taxon>
        <taxon>Acidithiobacillaceae</taxon>
        <taxon>Acidithiobacillus</taxon>
    </lineage>
</organism>
<keyword evidence="1" id="KW-0812">Transmembrane</keyword>
<proteinExistence type="predicted"/>
<protein>
    <submittedName>
        <fullName evidence="2">Uncharacterized protein</fullName>
    </submittedName>
</protein>
<feature type="transmembrane region" description="Helical" evidence="1">
    <location>
        <begin position="49"/>
        <end position="68"/>
    </location>
</feature>
<dbReference type="EMBL" id="LT841305">
    <property type="protein sequence ID" value="SMH64759.1"/>
    <property type="molecule type" value="Genomic_DNA"/>
</dbReference>
<reference evidence="2" key="2">
    <citation type="submission" date="2014-07" db="EMBL/GenBank/DDBJ databases">
        <title>Initial genome analysis of the psychrotolerant acidophile Acidithiobacillus ferrivorans CF27: insights into iron and sulfur oxidation pathways and into biofilm formation.</title>
        <authorList>
            <person name="Talla E."/>
            <person name="Hedrich S."/>
            <person name="Mangenot S."/>
            <person name="Ji B."/>
            <person name="Johnson D.B."/>
            <person name="Barbe V."/>
            <person name="Bonnefoy V."/>
        </authorList>
    </citation>
    <scope>NUCLEOTIDE SEQUENCE [LARGE SCALE GENOMIC DNA]</scope>
    <source>
        <strain evidence="2">CF27</strain>
    </source>
</reference>
<reference evidence="2" key="1">
    <citation type="submission" date="2014-03" db="EMBL/GenBank/DDBJ databases">
        <authorList>
            <person name="Genoscope - CEA"/>
        </authorList>
    </citation>
    <scope>NUCLEOTIDE SEQUENCE [LARGE SCALE GENOMIC DNA]</scope>
    <source>
        <strain evidence="2">CF27</strain>
    </source>
</reference>
<evidence type="ECO:0000313" key="4">
    <source>
        <dbReference type="Proteomes" id="UP000193925"/>
    </source>
</evidence>
<gene>
    <name evidence="3" type="ORF">AFERRI_10793</name>
    <name evidence="2" type="ORF">AFERRI_80063</name>
</gene>
<dbReference type="EMBL" id="CCCS020000078">
    <property type="protein sequence ID" value="CDQ12114.1"/>
    <property type="molecule type" value="Genomic_DNA"/>
</dbReference>
<dbReference type="Proteomes" id="UP000193925">
    <property type="component" value="Chromosome AFERRI"/>
</dbReference>
<keyword evidence="1" id="KW-0472">Membrane</keyword>
<evidence type="ECO:0000256" key="1">
    <source>
        <dbReference type="SAM" id="Phobius"/>
    </source>
</evidence>
<evidence type="ECO:0000313" key="2">
    <source>
        <dbReference type="EMBL" id="CDQ12114.1"/>
    </source>
</evidence>
<evidence type="ECO:0000313" key="3">
    <source>
        <dbReference type="EMBL" id="SMH64759.1"/>
    </source>
</evidence>
<name>A0A060V0B1_9PROT</name>
<reference evidence="3 4" key="3">
    <citation type="submission" date="2017-03" db="EMBL/GenBank/DDBJ databases">
        <authorList>
            <person name="Regsiter A."/>
            <person name="William W."/>
        </authorList>
    </citation>
    <scope>NUCLEOTIDE SEQUENCE [LARGE SCALE GENOMIC DNA]</scope>
    <source>
        <strain evidence="3">PRJEB5721</strain>
    </source>
</reference>
<dbReference type="AlphaFoldDB" id="A0A060V0B1"/>
<feature type="transmembrane region" description="Helical" evidence="1">
    <location>
        <begin position="80"/>
        <end position="101"/>
    </location>
</feature>
<keyword evidence="1" id="KW-1133">Transmembrane helix</keyword>
<keyword evidence="4" id="KW-1185">Reference proteome</keyword>